<evidence type="ECO:0000313" key="2">
    <source>
        <dbReference type="EMBL" id="MCM2576321.1"/>
    </source>
</evidence>
<sequence length="510" mass="53580">MHQGGGTRGTPPVFRGNDRGATASEYLGTIVVVAAIVTAVTGSSLGTQVADAIGTQICRLTGGSDCGTDTRAGDGPKTDADYEPPLCNVSTISDKAGAEAKIAWFTWGNEYGFQQQTFQANTDVNGDGTVDENDQKVLLTFTDAASVGAKGDWKPGLSVGKLGTEKVELGGGIKVTNGDTWAFDSPEQAEEFRDDIEEMKTWETSMKYGGSPYGGGNPYAAYKWADKAEEIEKKLGDRHISYGKVALDVAADAGLKLSASDESKLSAKLGGTFRFSPEVTVTNNNIDGTQSYTYAASMTYGLKGGYEAGPISGSSGGSTTRTGTMTVTRDEETGEIVRIDMTQTVEGKQTDGAKADGKGDNGKKGDGKRGGGVSAGGSESSKDIRIVTNSISFEPGDAGAADRRIAEAWLEGSGDNTAPFAYMFGDHAPESRPGADDPFGQLLFDEGQSSRMRYTGETDAAEYGFDLTLGMSLGFKVTMENSSQTLQDAEFLGAPKGDRRSYLPYSYCAA</sequence>
<name>A0ABT0X196_9ACTN</name>
<organism evidence="2 3">
    <name type="scientific">Streptomyces meridianus</name>
    <dbReference type="NCBI Taxonomy" id="2938945"/>
    <lineage>
        <taxon>Bacteria</taxon>
        <taxon>Bacillati</taxon>
        <taxon>Actinomycetota</taxon>
        <taxon>Actinomycetes</taxon>
        <taxon>Kitasatosporales</taxon>
        <taxon>Streptomycetaceae</taxon>
        <taxon>Streptomyces</taxon>
    </lineage>
</organism>
<dbReference type="RefSeq" id="WP_251408977.1">
    <property type="nucleotide sequence ID" value="NZ_JAMQGM010000002.1"/>
</dbReference>
<feature type="region of interest" description="Disordered" evidence="1">
    <location>
        <begin position="341"/>
        <end position="381"/>
    </location>
</feature>
<gene>
    <name evidence="2" type="ORF">M1E25_02945</name>
</gene>
<proteinExistence type="predicted"/>
<feature type="compositionally biased region" description="Basic and acidic residues" evidence="1">
    <location>
        <begin position="348"/>
        <end position="369"/>
    </location>
</feature>
<keyword evidence="3" id="KW-1185">Reference proteome</keyword>
<evidence type="ECO:0000313" key="3">
    <source>
        <dbReference type="Proteomes" id="UP001167160"/>
    </source>
</evidence>
<reference evidence="2" key="1">
    <citation type="journal article" date="2023" name="Int. J. Syst. Evol. Microbiol.">
        <title>Streptomyces meridianus sp. nov. isolated from brackish water of the Tagus estuary in Alcochete, Portugal.</title>
        <authorList>
            <person name="Santos J.D.N."/>
            <person name="Klimek D."/>
            <person name="Calusinska M."/>
            <person name="Lobo Da Cunha A."/>
            <person name="Catita J."/>
            <person name="Goncalves H."/>
            <person name="Gonzalez I."/>
            <person name="Reyes F."/>
            <person name="Lage O.M."/>
        </authorList>
    </citation>
    <scope>NUCLEOTIDE SEQUENCE</scope>
    <source>
        <strain evidence="2">MTZ3.1</strain>
    </source>
</reference>
<comment type="caution">
    <text evidence="2">The sequence shown here is derived from an EMBL/GenBank/DDBJ whole genome shotgun (WGS) entry which is preliminary data.</text>
</comment>
<dbReference type="EMBL" id="JAMQGM010000002">
    <property type="protein sequence ID" value="MCM2576321.1"/>
    <property type="molecule type" value="Genomic_DNA"/>
</dbReference>
<protein>
    <submittedName>
        <fullName evidence="2">Uncharacterized protein</fullName>
    </submittedName>
</protein>
<evidence type="ECO:0000256" key="1">
    <source>
        <dbReference type="SAM" id="MobiDB-lite"/>
    </source>
</evidence>
<accession>A0ABT0X196</accession>
<dbReference type="Proteomes" id="UP001167160">
    <property type="component" value="Unassembled WGS sequence"/>
</dbReference>